<organism evidence="2 3">
    <name type="scientific">Verticillium dahliae</name>
    <name type="common">Verticillium wilt</name>
    <dbReference type="NCBI Taxonomy" id="27337"/>
    <lineage>
        <taxon>Eukaryota</taxon>
        <taxon>Fungi</taxon>
        <taxon>Dikarya</taxon>
        <taxon>Ascomycota</taxon>
        <taxon>Pezizomycotina</taxon>
        <taxon>Sordariomycetes</taxon>
        <taxon>Hypocreomycetidae</taxon>
        <taxon>Glomerellales</taxon>
        <taxon>Plectosphaerellaceae</taxon>
        <taxon>Verticillium</taxon>
    </lineage>
</organism>
<proteinExistence type="predicted"/>
<protein>
    <submittedName>
        <fullName evidence="2">Uncharacterized protein</fullName>
    </submittedName>
</protein>
<feature type="region of interest" description="Disordered" evidence="1">
    <location>
        <begin position="335"/>
        <end position="365"/>
    </location>
</feature>
<feature type="region of interest" description="Disordered" evidence="1">
    <location>
        <begin position="1"/>
        <end position="30"/>
    </location>
</feature>
<accession>A0A444RIY9</accession>
<feature type="compositionally biased region" description="Low complexity" evidence="1">
    <location>
        <begin position="253"/>
        <end position="284"/>
    </location>
</feature>
<feature type="compositionally biased region" description="Polar residues" evidence="1">
    <location>
        <begin position="9"/>
        <end position="23"/>
    </location>
</feature>
<evidence type="ECO:0000313" key="3">
    <source>
        <dbReference type="Proteomes" id="UP000288725"/>
    </source>
</evidence>
<dbReference type="Proteomes" id="UP000288725">
    <property type="component" value="Chromosome 7"/>
</dbReference>
<name>A0A444RIY9_VERDA</name>
<feature type="region of interest" description="Disordered" evidence="1">
    <location>
        <begin position="252"/>
        <end position="285"/>
    </location>
</feature>
<reference evidence="2 3" key="1">
    <citation type="submission" date="2018-12" db="EMBL/GenBank/DDBJ databases">
        <title>Genome of Verticillium dahliae isolate Getta Getta.</title>
        <authorList>
            <person name="Gardiner D.M."/>
        </authorList>
    </citation>
    <scope>NUCLEOTIDE SEQUENCE [LARGE SCALE GENOMIC DNA]</scope>
    <source>
        <strain evidence="2 3">Getta Getta</strain>
    </source>
</reference>
<gene>
    <name evidence="2" type="ORF">VDGE_01882</name>
</gene>
<sequence>MTPRPLPGRQTSSGHSWNTQIYASQPDHHLPPCPLTSKEVAIVSAHDTSATTPVSRRRSPVLPLQAVEAGRHWNVDNRTSPGAAGQLSDTMTATMAASLDSRHFFPTRADALTAEDFETASIRSAAPSYISEAPSYHSVAPFPEAIPPYTPPGTTTTLHSTNTAQPQSRSLIPDIINPRETPRQTTGLPPIPPLGASAPRLSQFQIPTWSTVRANPCYLNVARRRANSGNNDSVASIRRAMLLDRVLEDEDFAPSMPSSSSSSLPAPGPASSSASASSPSSSFSMRRHLEDPHLVGEVAAAEAKRKRLARERGNDILVAEDRQWNFFLAQMGDIEERDRSLPRTRRSPEPVQRRKPARRLAGRLL</sequence>
<evidence type="ECO:0000313" key="2">
    <source>
        <dbReference type="EMBL" id="RXG41097.1"/>
    </source>
</evidence>
<dbReference type="AlphaFoldDB" id="A0A444RIY9"/>
<dbReference type="EMBL" id="RSDZ01000335">
    <property type="protein sequence ID" value="RXG41097.1"/>
    <property type="molecule type" value="Genomic_DNA"/>
</dbReference>
<feature type="compositionally biased region" description="Basic residues" evidence="1">
    <location>
        <begin position="353"/>
        <end position="365"/>
    </location>
</feature>
<evidence type="ECO:0000256" key="1">
    <source>
        <dbReference type="SAM" id="MobiDB-lite"/>
    </source>
</evidence>
<comment type="caution">
    <text evidence="2">The sequence shown here is derived from an EMBL/GenBank/DDBJ whole genome shotgun (WGS) entry which is preliminary data.</text>
</comment>
<feature type="compositionally biased region" description="Basic and acidic residues" evidence="1">
    <location>
        <begin position="335"/>
        <end position="352"/>
    </location>
</feature>